<feature type="domain" description="Penicillin-binding protein transpeptidase" evidence="8">
    <location>
        <begin position="83"/>
        <end position="269"/>
    </location>
</feature>
<dbReference type="GO" id="GO:0046677">
    <property type="term" value="P:response to antibiotic"/>
    <property type="evidence" value="ECO:0007669"/>
    <property type="project" value="UniProtKB-UniRule"/>
</dbReference>
<dbReference type="RefSeq" id="WP_194031694.1">
    <property type="nucleotide sequence ID" value="NZ_JADEWZ010000053.1"/>
</dbReference>
<dbReference type="EMBL" id="JADEWZ010000053">
    <property type="protein sequence ID" value="MBE9118611.1"/>
    <property type="molecule type" value="Genomic_DNA"/>
</dbReference>
<dbReference type="InterPro" id="IPR002137">
    <property type="entry name" value="Beta-lactam_class-D_AS"/>
</dbReference>
<comment type="similarity">
    <text evidence="1 7">Belongs to the class-D beta-lactamase family.</text>
</comment>
<dbReference type="Proteomes" id="UP000654482">
    <property type="component" value="Unassembled WGS sequence"/>
</dbReference>
<evidence type="ECO:0000256" key="7">
    <source>
        <dbReference type="RuleBase" id="RU361140"/>
    </source>
</evidence>
<evidence type="ECO:0000256" key="1">
    <source>
        <dbReference type="ARBA" id="ARBA00007898"/>
    </source>
</evidence>
<keyword evidence="5 7" id="KW-0046">Antibiotic resistance</keyword>
<dbReference type="Gene3D" id="3.40.710.10">
    <property type="entry name" value="DD-peptidase/beta-lactamase superfamily"/>
    <property type="match status" value="1"/>
</dbReference>
<evidence type="ECO:0000256" key="6">
    <source>
        <dbReference type="PIRSR" id="PIRSR602137-50"/>
    </source>
</evidence>
<evidence type="ECO:0000256" key="5">
    <source>
        <dbReference type="ARBA" id="ARBA00023251"/>
    </source>
</evidence>
<dbReference type="EC" id="3.5.2.6" evidence="2 7"/>
<protein>
    <recommendedName>
        <fullName evidence="2 7">Beta-lactamase</fullName>
        <ecNumber evidence="2 7">3.5.2.6</ecNumber>
    </recommendedName>
</protein>
<evidence type="ECO:0000313" key="10">
    <source>
        <dbReference type="Proteomes" id="UP000654482"/>
    </source>
</evidence>
<dbReference type="GO" id="GO:0008658">
    <property type="term" value="F:penicillin binding"/>
    <property type="evidence" value="ECO:0007669"/>
    <property type="project" value="InterPro"/>
</dbReference>
<dbReference type="GO" id="GO:0017001">
    <property type="term" value="P:antibiotic catabolic process"/>
    <property type="evidence" value="ECO:0007669"/>
    <property type="project" value="InterPro"/>
</dbReference>
<comment type="caution">
    <text evidence="9">The sequence shown here is derived from an EMBL/GenBank/DDBJ whole genome shotgun (WGS) entry which is preliminary data.</text>
</comment>
<dbReference type="AlphaFoldDB" id="A0A8J7DZN8"/>
<dbReference type="PROSITE" id="PS00337">
    <property type="entry name" value="BETA_LACTAMASE_D"/>
    <property type="match status" value="1"/>
</dbReference>
<dbReference type="SUPFAM" id="SSF56601">
    <property type="entry name" value="beta-lactamase/transpeptidase-like"/>
    <property type="match status" value="1"/>
</dbReference>
<keyword evidence="3" id="KW-0732">Signal</keyword>
<comment type="catalytic activity">
    <reaction evidence="7">
        <text>a beta-lactam + H2O = a substituted beta-amino acid</text>
        <dbReference type="Rhea" id="RHEA:20401"/>
        <dbReference type="ChEBI" id="CHEBI:15377"/>
        <dbReference type="ChEBI" id="CHEBI:35627"/>
        <dbReference type="ChEBI" id="CHEBI:140347"/>
        <dbReference type="EC" id="3.5.2.6"/>
    </reaction>
</comment>
<dbReference type="Pfam" id="PF00905">
    <property type="entry name" value="Transpeptidase"/>
    <property type="match status" value="1"/>
</dbReference>
<dbReference type="GO" id="GO:0008800">
    <property type="term" value="F:beta-lactamase activity"/>
    <property type="evidence" value="ECO:0007669"/>
    <property type="project" value="UniProtKB-UniRule"/>
</dbReference>
<reference evidence="9" key="1">
    <citation type="submission" date="2020-10" db="EMBL/GenBank/DDBJ databases">
        <authorList>
            <person name="Castelo-Branco R."/>
            <person name="Eusebio N."/>
            <person name="Adriana R."/>
            <person name="Vieira A."/>
            <person name="Brugerolle De Fraissinette N."/>
            <person name="Rezende De Castro R."/>
            <person name="Schneider M.P."/>
            <person name="Vasconcelos V."/>
            <person name="Leao P.N."/>
        </authorList>
    </citation>
    <scope>NUCLEOTIDE SEQUENCE</scope>
    <source>
        <strain evidence="9">LEGE 07157</strain>
    </source>
</reference>
<accession>A0A8J7DZN8</accession>
<feature type="active site" description="Acyl-ester intermediate" evidence="6">
    <location>
        <position position="90"/>
    </location>
</feature>
<keyword evidence="4 7" id="KW-0378">Hydrolase</keyword>
<dbReference type="InterPro" id="IPR001460">
    <property type="entry name" value="PCN-bd_Tpept"/>
</dbReference>
<evidence type="ECO:0000259" key="8">
    <source>
        <dbReference type="Pfam" id="PF00905"/>
    </source>
</evidence>
<feature type="modified residue" description="N6-carboxylysine" evidence="6">
    <location>
        <position position="93"/>
    </location>
</feature>
<evidence type="ECO:0000256" key="4">
    <source>
        <dbReference type="ARBA" id="ARBA00022801"/>
    </source>
</evidence>
<evidence type="ECO:0000256" key="2">
    <source>
        <dbReference type="ARBA" id="ARBA00012865"/>
    </source>
</evidence>
<dbReference type="InterPro" id="IPR012338">
    <property type="entry name" value="Beta-lactam/transpept-like"/>
</dbReference>
<keyword evidence="10" id="KW-1185">Reference proteome</keyword>
<evidence type="ECO:0000256" key="3">
    <source>
        <dbReference type="ARBA" id="ARBA00022729"/>
    </source>
</evidence>
<sequence length="286" mass="32596">MNKLFRSVTLAMMVFGFIATLLLSTARSALTVPNSIIESPSHAEVAQVPNFKRHFQTLGIEGSIIIHDSKRDRVYQHNPQRNATPFLPASTFKILNSLISLETGAIADEVAVLTWDGIPRFLPAWNRDLNLREAIKISAVWFYQVLARRVGYEPMQKWVTQADYGNRNIGSPEDIDKFWLTGELRITPQEQIQFLRRLYDNELPFSARSLSIVKDIITVEKTPDYTLRAKTGWGQPDTGEFGWFVGYLEQNDNVYFFATNIDIRNPTDASARLEVTRLCLQDLGLL</sequence>
<dbReference type="NCBIfam" id="NF012161">
    <property type="entry name" value="bla_class_D_main"/>
    <property type="match status" value="1"/>
</dbReference>
<gene>
    <name evidence="9" type="primary">blaOXA</name>
    <name evidence="9" type="ORF">IQ249_22230</name>
</gene>
<proteinExistence type="inferred from homology"/>
<organism evidence="9 10">
    <name type="scientific">Lusitaniella coriacea LEGE 07157</name>
    <dbReference type="NCBI Taxonomy" id="945747"/>
    <lineage>
        <taxon>Bacteria</taxon>
        <taxon>Bacillati</taxon>
        <taxon>Cyanobacteriota</taxon>
        <taxon>Cyanophyceae</taxon>
        <taxon>Spirulinales</taxon>
        <taxon>Lusitaniellaceae</taxon>
        <taxon>Lusitaniella</taxon>
    </lineage>
</organism>
<evidence type="ECO:0000313" key="9">
    <source>
        <dbReference type="EMBL" id="MBE9118611.1"/>
    </source>
</evidence>
<name>A0A8J7DZN8_9CYAN</name>